<dbReference type="PANTHER" id="PTHR43606">
    <property type="entry name" value="PHOSPHATASE, PUTATIVE (AFU_ORTHOLOGUE AFUA_6G08710)-RELATED"/>
    <property type="match status" value="1"/>
</dbReference>
<reference evidence="2 3" key="1">
    <citation type="journal article" date="2009" name="Genome Biol.">
        <title>Genomic and genetic analyses of diversity and plant interactions of Pseudomonas fluorescens.</title>
        <authorList>
            <person name="Silby M.W."/>
            <person name="Cerdeno-Tarraga A.M."/>
            <person name="Vernikos G.S."/>
            <person name="Giddens S.R."/>
            <person name="Jackson R.W."/>
            <person name="Preston G.M."/>
            <person name="Zhang X.X."/>
            <person name="Moon C.D."/>
            <person name="Gehrig S.M."/>
            <person name="Godfrey S.A."/>
            <person name="Knight C.G."/>
            <person name="Malone J.G."/>
            <person name="Robinson Z."/>
            <person name="Spiers A.J."/>
            <person name="Harris S."/>
            <person name="Challis G.L."/>
            <person name="Yaxley A.M."/>
            <person name="Harris D."/>
            <person name="Seeger K."/>
            <person name="Murphy L."/>
            <person name="Rutter S."/>
            <person name="Squares R."/>
            <person name="Quail M.A."/>
            <person name="Saunders E."/>
            <person name="Mavromatis K."/>
            <person name="Brettin T.S."/>
            <person name="Bentley S.D."/>
            <person name="Hothersall J."/>
            <person name="Stephens E."/>
            <person name="Thomas C.M."/>
            <person name="Parkhill J."/>
            <person name="Levy S.B."/>
            <person name="Rainey P.B."/>
            <person name="Thomson N.R."/>
        </authorList>
    </citation>
    <scope>NUCLEOTIDE SEQUENCE [LARGE SCALE GENOMIC DNA]</scope>
    <source>
        <strain evidence="2 3">Pf0-1</strain>
    </source>
</reference>
<gene>
    <name evidence="2" type="ordered locus">Pfl01_3435</name>
</gene>
<organism evidence="2 3">
    <name type="scientific">Pseudomonas fluorescens (strain Pf0-1)</name>
    <dbReference type="NCBI Taxonomy" id="205922"/>
    <lineage>
        <taxon>Bacteria</taxon>
        <taxon>Pseudomonadati</taxon>
        <taxon>Pseudomonadota</taxon>
        <taxon>Gammaproteobacteria</taxon>
        <taxon>Pseudomonadales</taxon>
        <taxon>Pseudomonadaceae</taxon>
        <taxon>Pseudomonas</taxon>
    </lineage>
</organism>
<dbReference type="InterPro" id="IPR029052">
    <property type="entry name" value="Metallo-depent_PP-like"/>
</dbReference>
<accession>Q3KAN1</accession>
<evidence type="ECO:0000313" key="3">
    <source>
        <dbReference type="Proteomes" id="UP000002704"/>
    </source>
</evidence>
<evidence type="ECO:0000313" key="2">
    <source>
        <dbReference type="EMBL" id="ABA75173.1"/>
    </source>
</evidence>
<dbReference type="KEGG" id="pfo:Pfl01_3435"/>
<proteinExistence type="predicted"/>
<dbReference type="eggNOG" id="COG3540">
    <property type="taxonomic scope" value="Bacteria"/>
</dbReference>
<dbReference type="AlphaFoldDB" id="Q3KAN1"/>
<dbReference type="Proteomes" id="UP000002704">
    <property type="component" value="Chromosome"/>
</dbReference>
<dbReference type="Pfam" id="PF09423">
    <property type="entry name" value="PhoD"/>
    <property type="match status" value="1"/>
</dbReference>
<name>Q3KAN1_PSEPF</name>
<dbReference type="CDD" id="cd07389">
    <property type="entry name" value="MPP_PhoD"/>
    <property type="match status" value="1"/>
</dbReference>
<sequence length="475" mass="55047">MTITLGPIIGHTTDTSAKIWIRGEANDDKEAKRFCVGLIDVFKGKTWVTSCRCFLRDYYDFTGAVELSELKPATAYRVVCNTTYVSDELEVTRLVRDDKPVRPLNRAEESVEGTFTTDRAPADGTLNFVFGSCRYLYWDNVFQSDAEKGDKTFRSIVEKHSQKPFDLTLMIGDQVYLDPLNALRQYSTLEEMFDIYRQAFGLPWIRQMMNRIPTYMILDDHEIRDDWSREKLDDVGKGFYVSAMRGYESYQHLHNPATPKGQYWYTFQKGAFPFFVMDTRTQRIREPSSIEPRSVLGREQLNAFLTWLSEHRGAPMIFVVSSVPFFPDPKSGDDKWVGFPEERSIILEFIRVEKISNVVVLSGDVHNSCFAGMRCYQDPTFGLTSLVASPFYWPYPHENRSNFYGGRTLEFMQWSDGTRRMRDRIEYRYEGEGFIGEESFVTVSVDASRKGKIGQARIYDRKGEPQEDYPGVFKF</sequence>
<dbReference type="Gene3D" id="3.60.21.70">
    <property type="entry name" value="PhoD-like phosphatase"/>
    <property type="match status" value="1"/>
</dbReference>
<dbReference type="InterPro" id="IPR038607">
    <property type="entry name" value="PhoD-like_sf"/>
</dbReference>
<dbReference type="RefSeq" id="WP_011334804.1">
    <property type="nucleotide sequence ID" value="NC_007492.2"/>
</dbReference>
<dbReference type="EMBL" id="CP000094">
    <property type="protein sequence ID" value="ABA75173.1"/>
    <property type="molecule type" value="Genomic_DNA"/>
</dbReference>
<evidence type="ECO:0000259" key="1">
    <source>
        <dbReference type="Pfam" id="PF09423"/>
    </source>
</evidence>
<dbReference type="InterPro" id="IPR052900">
    <property type="entry name" value="Phospholipid_Metab_Enz"/>
</dbReference>
<dbReference type="InterPro" id="IPR018946">
    <property type="entry name" value="PhoD-like_MPP"/>
</dbReference>
<feature type="domain" description="PhoD-like phosphatase metallophosphatase" evidence="1">
    <location>
        <begin position="155"/>
        <end position="380"/>
    </location>
</feature>
<dbReference type="SUPFAM" id="SSF56300">
    <property type="entry name" value="Metallo-dependent phosphatases"/>
    <property type="match status" value="1"/>
</dbReference>
<dbReference type="HOGENOM" id="CLU_589072_0_0_6"/>
<protein>
    <submittedName>
        <fullName evidence="2">Putative alkaline phosphatase</fullName>
    </submittedName>
</protein>
<dbReference type="PANTHER" id="PTHR43606:SF2">
    <property type="entry name" value="ALKALINE PHOSPHATASE FAMILY PROTEIN (AFU_ORTHOLOGUE AFUA_5G03860)"/>
    <property type="match status" value="1"/>
</dbReference>